<feature type="domain" description="Erythromycin biosynthesis protein CIII-like C-terminal" evidence="2">
    <location>
        <begin position="232"/>
        <end position="351"/>
    </location>
</feature>
<comment type="caution">
    <text evidence="3">The sequence shown here is derived from an EMBL/GenBank/DDBJ whole genome shotgun (WGS) entry which is preliminary data.</text>
</comment>
<sequence>KTLQGPDAFIHDLINIFCKSLPSQHEALQRALRMLSNKYSGTPIILMTEGLNFGAFPVILGAPGIRPTGFLVVGLNPIFMSSVDHPPFGPGLPPDSSPEGKERNKAANESQKEFFAQAQTTFTEALSSVGAKKPEVFLLDAIYRLSDRFIQLCTPSVEYPRSDAPETLRFAGGYPKALRGLTPTRPTWWHEVTDNGSKRIVFVCQGTAATELNQLVIPTMSAFRLRSQIIIVVALGKRGATLPADVEVPSNCRVADYISYDDVLPHCDVFITTGGYGAFQRALANGTPMVISGTTEDKPETAARGQWAGVAVNLQTSNPSTEQLKDAVDEVLGNERYKTRATEIQAEMATYDPMGVIIENIDELAGRSAII</sequence>
<feature type="compositionally biased region" description="Pro residues" evidence="1">
    <location>
        <begin position="87"/>
        <end position="96"/>
    </location>
</feature>
<gene>
    <name evidence="3" type="ORF">B0T10DRAFT_402020</name>
</gene>
<evidence type="ECO:0000313" key="3">
    <source>
        <dbReference type="EMBL" id="KAH6892492.1"/>
    </source>
</evidence>
<dbReference type="Pfam" id="PF06722">
    <property type="entry name" value="EryCIII-like_C"/>
    <property type="match status" value="1"/>
</dbReference>
<dbReference type="Gene3D" id="3.40.50.2000">
    <property type="entry name" value="Glycogen Phosphorylase B"/>
    <property type="match status" value="2"/>
</dbReference>
<dbReference type="OrthoDB" id="5835829at2759"/>
<feature type="non-terminal residue" evidence="3">
    <location>
        <position position="1"/>
    </location>
</feature>
<dbReference type="EMBL" id="JAGPYM010000007">
    <property type="protein sequence ID" value="KAH6892492.1"/>
    <property type="molecule type" value="Genomic_DNA"/>
</dbReference>
<dbReference type="GO" id="GO:0016757">
    <property type="term" value="F:glycosyltransferase activity"/>
    <property type="evidence" value="ECO:0007669"/>
    <property type="project" value="UniProtKB-ARBA"/>
</dbReference>
<protein>
    <submittedName>
        <fullName evidence="3">MGT family glycosyltransferase</fullName>
    </submittedName>
</protein>
<dbReference type="PANTHER" id="PTHR21015">
    <property type="entry name" value="UDP-N-ACETYLGLUCOSAMINE--N-ACETYLMURAMYL-(PENTAPEPTIDE) PYROPHOSPHORYL-UNDECAPRENOL N-ACETYLGLUCOSAMINE TRANSFERASE 1"/>
    <property type="match status" value="1"/>
</dbReference>
<evidence type="ECO:0000256" key="1">
    <source>
        <dbReference type="SAM" id="MobiDB-lite"/>
    </source>
</evidence>
<name>A0A9P8W8C1_9HYPO</name>
<accession>A0A9P8W8C1</accession>
<organism evidence="3 4">
    <name type="scientific">Thelonectria olida</name>
    <dbReference type="NCBI Taxonomy" id="1576542"/>
    <lineage>
        <taxon>Eukaryota</taxon>
        <taxon>Fungi</taxon>
        <taxon>Dikarya</taxon>
        <taxon>Ascomycota</taxon>
        <taxon>Pezizomycotina</taxon>
        <taxon>Sordariomycetes</taxon>
        <taxon>Hypocreomycetidae</taxon>
        <taxon>Hypocreales</taxon>
        <taxon>Nectriaceae</taxon>
        <taxon>Thelonectria</taxon>
    </lineage>
</organism>
<feature type="compositionally biased region" description="Basic and acidic residues" evidence="1">
    <location>
        <begin position="98"/>
        <end position="110"/>
    </location>
</feature>
<dbReference type="Proteomes" id="UP000777438">
    <property type="component" value="Unassembled WGS sequence"/>
</dbReference>
<dbReference type="PANTHER" id="PTHR21015:SF22">
    <property type="entry name" value="GLYCOSYLTRANSFERASE"/>
    <property type="match status" value="1"/>
</dbReference>
<feature type="region of interest" description="Disordered" evidence="1">
    <location>
        <begin position="86"/>
        <end position="110"/>
    </location>
</feature>
<evidence type="ECO:0000313" key="4">
    <source>
        <dbReference type="Proteomes" id="UP000777438"/>
    </source>
</evidence>
<dbReference type="SUPFAM" id="SSF53756">
    <property type="entry name" value="UDP-Glycosyltransferase/glycogen phosphorylase"/>
    <property type="match status" value="1"/>
</dbReference>
<dbReference type="AlphaFoldDB" id="A0A9P8W8C1"/>
<proteinExistence type="predicted"/>
<evidence type="ECO:0000259" key="2">
    <source>
        <dbReference type="Pfam" id="PF06722"/>
    </source>
</evidence>
<dbReference type="InterPro" id="IPR010610">
    <property type="entry name" value="EryCIII-like_C"/>
</dbReference>
<keyword evidence="4" id="KW-1185">Reference proteome</keyword>
<reference evidence="3 4" key="1">
    <citation type="journal article" date="2021" name="Nat. Commun.">
        <title>Genetic determinants of endophytism in the Arabidopsis root mycobiome.</title>
        <authorList>
            <person name="Mesny F."/>
            <person name="Miyauchi S."/>
            <person name="Thiergart T."/>
            <person name="Pickel B."/>
            <person name="Atanasova L."/>
            <person name="Karlsson M."/>
            <person name="Huettel B."/>
            <person name="Barry K.W."/>
            <person name="Haridas S."/>
            <person name="Chen C."/>
            <person name="Bauer D."/>
            <person name="Andreopoulos W."/>
            <person name="Pangilinan J."/>
            <person name="LaButti K."/>
            <person name="Riley R."/>
            <person name="Lipzen A."/>
            <person name="Clum A."/>
            <person name="Drula E."/>
            <person name="Henrissat B."/>
            <person name="Kohler A."/>
            <person name="Grigoriev I.V."/>
            <person name="Martin F.M."/>
            <person name="Hacquard S."/>
        </authorList>
    </citation>
    <scope>NUCLEOTIDE SEQUENCE [LARGE SCALE GENOMIC DNA]</scope>
    <source>
        <strain evidence="3 4">MPI-CAGE-CH-0241</strain>
    </source>
</reference>